<dbReference type="PANTHER" id="PTHR11010">
    <property type="entry name" value="PROTEASE S28 PRO-X CARBOXYPEPTIDASE-RELATED"/>
    <property type="match status" value="1"/>
</dbReference>
<evidence type="ECO:0000256" key="1">
    <source>
        <dbReference type="ARBA" id="ARBA00011079"/>
    </source>
</evidence>
<dbReference type="Pfam" id="PF05577">
    <property type="entry name" value="Peptidase_S28"/>
    <property type="match status" value="1"/>
</dbReference>
<evidence type="ECO:0000256" key="4">
    <source>
        <dbReference type="ARBA" id="ARBA00022801"/>
    </source>
</evidence>
<reference evidence="9" key="1">
    <citation type="journal article" date="2017" name="Nat. Ecol. Evol.">
        <title>Genome expansion and lineage-specific genetic innovations in the forest pathogenic fungi Armillaria.</title>
        <authorList>
            <person name="Sipos G."/>
            <person name="Prasanna A.N."/>
            <person name="Walter M.C."/>
            <person name="O'Connor E."/>
            <person name="Balint B."/>
            <person name="Krizsan K."/>
            <person name="Kiss B."/>
            <person name="Hess J."/>
            <person name="Varga T."/>
            <person name="Slot J."/>
            <person name="Riley R."/>
            <person name="Boka B."/>
            <person name="Rigling D."/>
            <person name="Barry K."/>
            <person name="Lee J."/>
            <person name="Mihaltcheva S."/>
            <person name="LaButti K."/>
            <person name="Lipzen A."/>
            <person name="Waldron R."/>
            <person name="Moloney N.M."/>
            <person name="Sperisen C."/>
            <person name="Kredics L."/>
            <person name="Vagvoelgyi C."/>
            <person name="Patrignani A."/>
            <person name="Fitzpatrick D."/>
            <person name="Nagy I."/>
            <person name="Doyle S."/>
            <person name="Anderson J.B."/>
            <person name="Grigoriev I.V."/>
            <person name="Gueldener U."/>
            <person name="Muensterkoetter M."/>
            <person name="Nagy L.G."/>
        </authorList>
    </citation>
    <scope>NUCLEOTIDE SEQUENCE [LARGE SCALE GENOMIC DNA]</scope>
    <source>
        <strain evidence="9">C18/9</strain>
    </source>
</reference>
<evidence type="ECO:0000313" key="9">
    <source>
        <dbReference type="Proteomes" id="UP000219338"/>
    </source>
</evidence>
<keyword evidence="3 7" id="KW-0732">Signal</keyword>
<comment type="similarity">
    <text evidence="1">Belongs to the peptidase S28 family.</text>
</comment>
<feature type="region of interest" description="Disordered" evidence="6">
    <location>
        <begin position="523"/>
        <end position="560"/>
    </location>
</feature>
<protein>
    <submittedName>
        <fullName evidence="8">Related to serine peptidase</fullName>
    </submittedName>
</protein>
<keyword evidence="4" id="KW-0378">Hydrolase</keyword>
<organism evidence="8 9">
    <name type="scientific">Armillaria ostoyae</name>
    <name type="common">Armillaria root rot fungus</name>
    <dbReference type="NCBI Taxonomy" id="47428"/>
    <lineage>
        <taxon>Eukaryota</taxon>
        <taxon>Fungi</taxon>
        <taxon>Dikarya</taxon>
        <taxon>Basidiomycota</taxon>
        <taxon>Agaricomycotina</taxon>
        <taxon>Agaricomycetes</taxon>
        <taxon>Agaricomycetidae</taxon>
        <taxon>Agaricales</taxon>
        <taxon>Marasmiineae</taxon>
        <taxon>Physalacriaceae</taxon>
        <taxon>Armillaria</taxon>
    </lineage>
</organism>
<keyword evidence="2" id="KW-0645">Protease</keyword>
<dbReference type="PANTHER" id="PTHR11010:SF23">
    <property type="entry name" value="SERINE PEPTIDASE"/>
    <property type="match status" value="1"/>
</dbReference>
<evidence type="ECO:0000313" key="8">
    <source>
        <dbReference type="EMBL" id="SJL07285.1"/>
    </source>
</evidence>
<accession>A0A284REX8</accession>
<evidence type="ECO:0000256" key="6">
    <source>
        <dbReference type="SAM" id="MobiDB-lite"/>
    </source>
</evidence>
<dbReference type="SUPFAM" id="SSF53474">
    <property type="entry name" value="alpha/beta-Hydrolases"/>
    <property type="match status" value="1"/>
</dbReference>
<dbReference type="GO" id="GO:0006508">
    <property type="term" value="P:proteolysis"/>
    <property type="evidence" value="ECO:0007669"/>
    <property type="project" value="UniProtKB-KW"/>
</dbReference>
<feature type="signal peptide" evidence="7">
    <location>
        <begin position="1"/>
        <end position="21"/>
    </location>
</feature>
<keyword evidence="5" id="KW-0325">Glycoprotein</keyword>
<dbReference type="OMA" id="CERFDVY"/>
<evidence type="ECO:0000256" key="3">
    <source>
        <dbReference type="ARBA" id="ARBA00022729"/>
    </source>
</evidence>
<dbReference type="InterPro" id="IPR008758">
    <property type="entry name" value="Peptidase_S28"/>
</dbReference>
<dbReference type="GO" id="GO:0008239">
    <property type="term" value="F:dipeptidyl-peptidase activity"/>
    <property type="evidence" value="ECO:0007669"/>
    <property type="project" value="TreeGrafter"/>
</dbReference>
<dbReference type="Proteomes" id="UP000219338">
    <property type="component" value="Unassembled WGS sequence"/>
</dbReference>
<evidence type="ECO:0000256" key="2">
    <source>
        <dbReference type="ARBA" id="ARBA00022670"/>
    </source>
</evidence>
<dbReference type="InterPro" id="IPR029058">
    <property type="entry name" value="AB_hydrolase_fold"/>
</dbReference>
<keyword evidence="9" id="KW-1185">Reference proteome</keyword>
<dbReference type="OrthoDB" id="1735038at2759"/>
<proteinExistence type="inferred from homology"/>
<evidence type="ECO:0000256" key="5">
    <source>
        <dbReference type="ARBA" id="ARBA00023180"/>
    </source>
</evidence>
<sequence>MPLPIFWVVLLAFCPLLRVNGALRDGRFHGNVIPRPSIPVVTIEDPDEPVLSRNGTVLPPYNTTYIFNQLIDHTNPSLGTFQQRYWHTYEFYEPGGPIILMTPGEANAAPYTGYLTNSTINGLITQQENGAVIILEHRFYGLSNPYPDLTVESLRLHTLQQAIDDLVYFAKNVELPMPNGGELGPDKAPWILTGGSYSGALTSWTIVNQPGVFWAGYSSSGVVEAILDYWRYFEPIRQNMAANCSADVGAVIAHIDQVFSSGNQSTIQKIKSSFGMGDMTHLDDVAGALRNNLWDWQSLQPTSGSGAQFFDFCDALEVKNGVSASAEGWGLDHALTAWGSYFKNTYISELCGSLDAETCLGSYDATQDYYTDTSIDNAGRSWMWIVCNEVGFLQDGPPQGLPAIVTRLVQPSYDLRQCSFMFPEAFPTPAKTIDVNKTNEAYEGWDVKTNRLFFANGIRDPWREATVSAQTVDVPSTASQPIGLGDGFHCSDLLTANGAIDPTIAAVQSRALESMHTWLQEWTPGRRRSRQGSSSKFASRSLTGPKEKPVNAWFRGSGTI</sequence>
<dbReference type="Gene3D" id="3.40.50.1820">
    <property type="entry name" value="alpha/beta hydrolase"/>
    <property type="match status" value="2"/>
</dbReference>
<name>A0A284REX8_ARMOS</name>
<dbReference type="EMBL" id="FUEG01000008">
    <property type="protein sequence ID" value="SJL07285.1"/>
    <property type="molecule type" value="Genomic_DNA"/>
</dbReference>
<dbReference type="AlphaFoldDB" id="A0A284REX8"/>
<feature type="chain" id="PRO_5012560682" evidence="7">
    <location>
        <begin position="22"/>
        <end position="560"/>
    </location>
</feature>
<gene>
    <name evidence="8" type="ORF">ARMOST_10629</name>
</gene>
<evidence type="ECO:0000256" key="7">
    <source>
        <dbReference type="SAM" id="SignalP"/>
    </source>
</evidence>
<dbReference type="GO" id="GO:0070008">
    <property type="term" value="F:serine-type exopeptidase activity"/>
    <property type="evidence" value="ECO:0007669"/>
    <property type="project" value="InterPro"/>
</dbReference>